<evidence type="ECO:0000313" key="1">
    <source>
        <dbReference type="Proteomes" id="UP000095281"/>
    </source>
</evidence>
<dbReference type="WBParaSite" id="MhA1_Contig917.frz3.gene9">
    <property type="protein sequence ID" value="MhA1_Contig917.frz3.gene9"/>
    <property type="gene ID" value="MhA1_Contig917.frz3.gene9"/>
</dbReference>
<proteinExistence type="predicted"/>
<evidence type="ECO:0000313" key="2">
    <source>
        <dbReference type="WBParaSite" id="MhA1_Contig917.frz3.gene9"/>
    </source>
</evidence>
<dbReference type="AlphaFoldDB" id="A0A1I8C0L6"/>
<name>A0A1I8C0L6_MELHA</name>
<sequence>MMDYYMRARQEVFELDFIKFEFCLDFQLNDQLKAKWDSTVNQSRPLFSGDRLFRLSYRGDLVITVAQRIDEKNVHFIHFKLPVCLRNVKEMKIARYFLEQLFRCYFNEIDFQNYVFVPEMIKLLFENDEIIKTQFNGHHTKLHYFEQTNVLDFAVNHLLINELNINLINYKYPNQNDNKTLFNLLVNGGARFTKIDYRFSRTRELFYSLIEYIETSTNCSNIVANIEFGGFESFNFNLNGRTKNKKKEGNILSFEVNNIYNQKIKFLFKCWEYESGRVYRVQISG</sequence>
<organism evidence="1 2">
    <name type="scientific">Meloidogyne hapla</name>
    <name type="common">Root-knot nematode worm</name>
    <dbReference type="NCBI Taxonomy" id="6305"/>
    <lineage>
        <taxon>Eukaryota</taxon>
        <taxon>Metazoa</taxon>
        <taxon>Ecdysozoa</taxon>
        <taxon>Nematoda</taxon>
        <taxon>Chromadorea</taxon>
        <taxon>Rhabditida</taxon>
        <taxon>Tylenchina</taxon>
        <taxon>Tylenchomorpha</taxon>
        <taxon>Tylenchoidea</taxon>
        <taxon>Meloidogynidae</taxon>
        <taxon>Meloidogyninae</taxon>
        <taxon>Meloidogyne</taxon>
    </lineage>
</organism>
<dbReference type="Proteomes" id="UP000095281">
    <property type="component" value="Unplaced"/>
</dbReference>
<keyword evidence="1" id="KW-1185">Reference proteome</keyword>
<protein>
    <submittedName>
        <fullName evidence="2">Uncharacterized protein</fullName>
    </submittedName>
</protein>
<reference evidence="2" key="1">
    <citation type="submission" date="2016-11" db="UniProtKB">
        <authorList>
            <consortium name="WormBaseParasite"/>
        </authorList>
    </citation>
    <scope>IDENTIFICATION</scope>
</reference>
<accession>A0A1I8C0L6</accession>